<organism evidence="2 3">
    <name type="scientific">Meira miltonrushii</name>
    <dbReference type="NCBI Taxonomy" id="1280837"/>
    <lineage>
        <taxon>Eukaryota</taxon>
        <taxon>Fungi</taxon>
        <taxon>Dikarya</taxon>
        <taxon>Basidiomycota</taxon>
        <taxon>Ustilaginomycotina</taxon>
        <taxon>Exobasidiomycetes</taxon>
        <taxon>Exobasidiales</taxon>
        <taxon>Brachybasidiaceae</taxon>
        <taxon>Meira</taxon>
    </lineage>
</organism>
<dbReference type="PANTHER" id="PTHR37957">
    <property type="entry name" value="BLR7070 PROTEIN"/>
    <property type="match status" value="1"/>
</dbReference>
<dbReference type="InParanoid" id="A0A316VGX6"/>
<keyword evidence="3" id="KW-1185">Reference proteome</keyword>
<dbReference type="EMBL" id="KZ819603">
    <property type="protein sequence ID" value="PWN36288.1"/>
    <property type="molecule type" value="Genomic_DNA"/>
</dbReference>
<dbReference type="OrthoDB" id="425936at2759"/>
<gene>
    <name evidence="2" type="ORF">FA14DRAFT_161068</name>
</gene>
<name>A0A316VGX6_9BASI</name>
<dbReference type="PANTHER" id="PTHR37957:SF1">
    <property type="entry name" value="PHYTASE-LIKE DOMAIN-CONTAINING PROTEIN"/>
    <property type="match status" value="1"/>
</dbReference>
<proteinExistence type="predicted"/>
<dbReference type="RefSeq" id="XP_025356590.1">
    <property type="nucleotide sequence ID" value="XM_025498957.1"/>
</dbReference>
<dbReference type="InterPro" id="IPR027372">
    <property type="entry name" value="Phytase-like_dom"/>
</dbReference>
<dbReference type="Proteomes" id="UP000245771">
    <property type="component" value="Unassembled WGS sequence"/>
</dbReference>
<evidence type="ECO:0000313" key="3">
    <source>
        <dbReference type="Proteomes" id="UP000245771"/>
    </source>
</evidence>
<evidence type="ECO:0000313" key="2">
    <source>
        <dbReference type="EMBL" id="PWN36288.1"/>
    </source>
</evidence>
<reference evidence="2 3" key="1">
    <citation type="journal article" date="2018" name="Mol. Biol. Evol.">
        <title>Broad Genomic Sampling Reveals a Smut Pathogenic Ancestry of the Fungal Clade Ustilaginomycotina.</title>
        <authorList>
            <person name="Kijpornyongpan T."/>
            <person name="Mondo S.J."/>
            <person name="Barry K."/>
            <person name="Sandor L."/>
            <person name="Lee J."/>
            <person name="Lipzen A."/>
            <person name="Pangilinan J."/>
            <person name="LaButti K."/>
            <person name="Hainaut M."/>
            <person name="Henrissat B."/>
            <person name="Grigoriev I.V."/>
            <person name="Spatafora J.W."/>
            <person name="Aime M.C."/>
        </authorList>
    </citation>
    <scope>NUCLEOTIDE SEQUENCE [LARGE SCALE GENOMIC DNA]</scope>
    <source>
        <strain evidence="2 3">MCA 3882</strain>
    </source>
</reference>
<protein>
    <recommendedName>
        <fullName evidence="1">Phytase-like domain-containing protein</fullName>
    </recommendedName>
</protein>
<sequence length="527" mass="57001">MNLDKIIFINPPISAPHPFISHFHPTPFILFAMQLTKSFALLATLLTVVAGAAVPATTNGTTTTFDGRSFVNKGLVGFGRINASSVDSYGETLGGLGSSIFVESLKASKDGKYTGTIRLNPDRGHNTVATTDYRARTHTFTFTFDPTTGNATTENIALKYQFSTLYHTQDAFNFTTGLDPTSSRPANFFNPALPIAPSDNHVAFDQEGWAPSNVPTLSFISDEYGPYIYTIQEQSGLAVAATAPPKAVLPFINGQLNFTSQVNPDTGRAPNQGFEGLTFDRKTSTLWALLQSATIQDSDNGSKTSNRYTRLFGFDARNPLKLSLKSEYVVPLPQNPKSGKTFAQSELHIVDANTFLVLARDGNGYGDTNTKSVYKSADLFSIKGATNIANTKYDDPANPITTNKGAALIADITPVQYQQFVSLIDPTNLAKFGLHNDGAIDRNLIASKLESLAVANAVESGDQFLFVVSDNDFITANGHQAAQQPNGQYVVEPYADEYAVTNKVDGDTQVFIYRVSLPGYDQGSQPN</sequence>
<dbReference type="STRING" id="1280837.A0A316VGX6"/>
<evidence type="ECO:0000259" key="1">
    <source>
        <dbReference type="Pfam" id="PF13449"/>
    </source>
</evidence>
<feature type="domain" description="Phytase-like" evidence="1">
    <location>
        <begin position="162"/>
        <end position="473"/>
    </location>
</feature>
<dbReference type="GeneID" id="37020738"/>
<dbReference type="Pfam" id="PF13449">
    <property type="entry name" value="Phytase-like"/>
    <property type="match status" value="1"/>
</dbReference>
<accession>A0A316VGX6</accession>
<dbReference type="AlphaFoldDB" id="A0A316VGX6"/>